<feature type="chain" id="PRO_5012418663" evidence="5">
    <location>
        <begin position="33"/>
        <end position="341"/>
    </location>
</feature>
<evidence type="ECO:0000256" key="2">
    <source>
        <dbReference type="ARBA" id="ARBA00009023"/>
    </source>
</evidence>
<dbReference type="PIRSF" id="PIRSF006470">
    <property type="entry name" value="DctB"/>
    <property type="match status" value="1"/>
</dbReference>
<dbReference type="CDD" id="cd13603">
    <property type="entry name" value="PBP2_TRAP_Siap_TeaA_like"/>
    <property type="match status" value="1"/>
</dbReference>
<dbReference type="InterPro" id="IPR038404">
    <property type="entry name" value="TRAP_DctP_sf"/>
</dbReference>
<gene>
    <name evidence="6" type="primary">yiaO_1</name>
    <name evidence="6" type="ORF">OCH7691_02964</name>
</gene>
<evidence type="ECO:0000256" key="5">
    <source>
        <dbReference type="SAM" id="SignalP"/>
    </source>
</evidence>
<dbReference type="Gene3D" id="3.40.190.170">
    <property type="entry name" value="Bacterial extracellular solute-binding protein, family 7"/>
    <property type="match status" value="1"/>
</dbReference>
<dbReference type="OrthoDB" id="8673861at2"/>
<dbReference type="PANTHER" id="PTHR33376">
    <property type="match status" value="1"/>
</dbReference>
<keyword evidence="7" id="KW-1185">Reference proteome</keyword>
<evidence type="ECO:0000313" key="6">
    <source>
        <dbReference type="EMBL" id="SLN65104.1"/>
    </source>
</evidence>
<comment type="subcellular location">
    <subcellularLocation>
        <location evidence="1">Cell envelope</location>
    </subcellularLocation>
</comment>
<accession>A0A1Y5TJ31</accession>
<keyword evidence="4 5" id="KW-0732">Signal</keyword>
<dbReference type="AlphaFoldDB" id="A0A1Y5TJ31"/>
<dbReference type="Proteomes" id="UP000193200">
    <property type="component" value="Unassembled WGS sequence"/>
</dbReference>
<dbReference type="InParanoid" id="A0A1Y5TJ31"/>
<dbReference type="GO" id="GO:0055085">
    <property type="term" value="P:transmembrane transport"/>
    <property type="evidence" value="ECO:0007669"/>
    <property type="project" value="InterPro"/>
</dbReference>
<dbReference type="NCBIfam" id="NF037995">
    <property type="entry name" value="TRAP_S1"/>
    <property type="match status" value="1"/>
</dbReference>
<name>A0A1Y5TJ31_9PROT</name>
<dbReference type="NCBIfam" id="TIGR00787">
    <property type="entry name" value="dctP"/>
    <property type="match status" value="1"/>
</dbReference>
<dbReference type="InterPro" id="IPR004682">
    <property type="entry name" value="TRAP_DctP"/>
</dbReference>
<dbReference type="Pfam" id="PF03480">
    <property type="entry name" value="DctP"/>
    <property type="match status" value="1"/>
</dbReference>
<comment type="similarity">
    <text evidence="2">Belongs to the bacterial solute-binding protein 7 family.</text>
</comment>
<dbReference type="GO" id="GO:0030288">
    <property type="term" value="C:outer membrane-bounded periplasmic space"/>
    <property type="evidence" value="ECO:0007669"/>
    <property type="project" value="InterPro"/>
</dbReference>
<feature type="signal peptide" evidence="5">
    <location>
        <begin position="1"/>
        <end position="32"/>
    </location>
</feature>
<protein>
    <submittedName>
        <fullName evidence="6">2,3-diketo-L-gulonate-binding periplasmic protein YiaO</fullName>
    </submittedName>
</protein>
<dbReference type="EMBL" id="FWFR01000002">
    <property type="protein sequence ID" value="SLN65104.1"/>
    <property type="molecule type" value="Genomic_DNA"/>
</dbReference>
<dbReference type="PANTHER" id="PTHR33376:SF4">
    <property type="entry name" value="SIALIC ACID-BINDING PERIPLASMIC PROTEIN SIAP"/>
    <property type="match status" value="1"/>
</dbReference>
<evidence type="ECO:0000313" key="7">
    <source>
        <dbReference type="Proteomes" id="UP000193200"/>
    </source>
</evidence>
<sequence>MSLEQNLRKARSAAIAASVFCAALSAYSVADAATVLKFSHTDNPGGSRQAAAEVFAEKVKTYTDGRYEIRIFPAGQLANDPKAIEQLQLGGIDFTVTATGSYATHLPALNLTAMPFLVDTYEQGWDFYDNSPWLQARFDELPSKGFRVLSTWEAGFRSFTTTMPLTSPADAAGKKMRVFPNDMIRWTMEAIGFQTVVMPITDVYLAIQQGTVNGQENPVDTIRSLRFYEVAPNITLTRHVYSPLPLTVAEKTWQKFSDADKEAVRKAAMEAAAFSRNLVRQSVDSQLDEMKAAGATVTKPEIGPFRDAVAPVYDKARGVYGDAVDEVLAEAAEVRKKFPAN</sequence>
<reference evidence="6 7" key="1">
    <citation type="submission" date="2017-03" db="EMBL/GenBank/DDBJ databases">
        <authorList>
            <person name="Afonso C.L."/>
            <person name="Miller P.J."/>
            <person name="Scott M.A."/>
            <person name="Spackman E."/>
            <person name="Goraichik I."/>
            <person name="Dimitrov K.M."/>
            <person name="Suarez D.L."/>
            <person name="Swayne D.E."/>
        </authorList>
    </citation>
    <scope>NUCLEOTIDE SEQUENCE [LARGE SCALE GENOMIC DNA]</scope>
    <source>
        <strain evidence="6 7">CECT 7691</strain>
    </source>
</reference>
<organism evidence="6 7">
    <name type="scientific">Oceanibacterium hippocampi</name>
    <dbReference type="NCBI Taxonomy" id="745714"/>
    <lineage>
        <taxon>Bacteria</taxon>
        <taxon>Pseudomonadati</taxon>
        <taxon>Pseudomonadota</taxon>
        <taxon>Alphaproteobacteria</taxon>
        <taxon>Sneathiellales</taxon>
        <taxon>Sneathiellaceae</taxon>
        <taxon>Oceanibacterium</taxon>
    </lineage>
</organism>
<dbReference type="InterPro" id="IPR018389">
    <property type="entry name" value="DctP_fam"/>
</dbReference>
<evidence type="ECO:0000256" key="3">
    <source>
        <dbReference type="ARBA" id="ARBA00022448"/>
    </source>
</evidence>
<keyword evidence="3" id="KW-0813">Transport</keyword>
<evidence type="ECO:0000256" key="1">
    <source>
        <dbReference type="ARBA" id="ARBA00004196"/>
    </source>
</evidence>
<proteinExistence type="inferred from homology"/>
<evidence type="ECO:0000256" key="4">
    <source>
        <dbReference type="ARBA" id="ARBA00022729"/>
    </source>
</evidence>